<dbReference type="PANTHER" id="PTHR47843:SF5">
    <property type="entry name" value="BTB_POZ DOMAIN PROTEIN"/>
    <property type="match status" value="1"/>
</dbReference>
<dbReference type="PANTHER" id="PTHR47843">
    <property type="entry name" value="BTB DOMAIN-CONTAINING PROTEIN-RELATED"/>
    <property type="match status" value="1"/>
</dbReference>
<feature type="domain" description="BTB" evidence="1">
    <location>
        <begin position="23"/>
        <end position="99"/>
    </location>
</feature>
<dbReference type="SUPFAM" id="SSF54695">
    <property type="entry name" value="POZ domain"/>
    <property type="match status" value="1"/>
</dbReference>
<dbReference type="VEuPathDB" id="FungiDB:BTJ68_09256"/>
<dbReference type="PROSITE" id="PS50097">
    <property type="entry name" value="BTB"/>
    <property type="match status" value="1"/>
</dbReference>
<reference evidence="2 3" key="1">
    <citation type="journal article" date="2018" name="BMC Genomics">
        <title>Genomic evidence for intraspecific hybridization in a clonal and extremely halotolerant yeast.</title>
        <authorList>
            <person name="Gostincar C."/>
            <person name="Stajich J.E."/>
            <person name="Zupancic J."/>
            <person name="Zalar P."/>
            <person name="Gunde-Cimerman N."/>
        </authorList>
    </citation>
    <scope>NUCLEOTIDE SEQUENCE [LARGE SCALE GENOMIC DNA]</scope>
    <source>
        <strain evidence="2 3">EXF-2788</strain>
    </source>
</reference>
<accession>A0A3M7F6R4</accession>
<evidence type="ECO:0000313" key="2">
    <source>
        <dbReference type="EMBL" id="RMY84266.1"/>
    </source>
</evidence>
<proteinExistence type="predicted"/>
<dbReference type="EMBL" id="QWIR01000158">
    <property type="protein sequence ID" value="RMY84266.1"/>
    <property type="molecule type" value="Genomic_DNA"/>
</dbReference>
<dbReference type="Gene3D" id="3.30.710.10">
    <property type="entry name" value="Potassium Channel Kv1.1, Chain A"/>
    <property type="match status" value="1"/>
</dbReference>
<dbReference type="Pfam" id="PF00651">
    <property type="entry name" value="BTB"/>
    <property type="match status" value="1"/>
</dbReference>
<dbReference type="CDD" id="cd18186">
    <property type="entry name" value="BTB_POZ_ZBTB_KLHL-like"/>
    <property type="match status" value="1"/>
</dbReference>
<evidence type="ECO:0000313" key="3">
    <source>
        <dbReference type="Proteomes" id="UP000268823"/>
    </source>
</evidence>
<dbReference type="OrthoDB" id="3852581at2759"/>
<gene>
    <name evidence="2" type="ORF">D0861_07047</name>
</gene>
<dbReference type="InterPro" id="IPR011333">
    <property type="entry name" value="SKP1/BTB/POZ_sf"/>
</dbReference>
<protein>
    <recommendedName>
        <fullName evidence="1">BTB domain-containing protein</fullName>
    </recommendedName>
</protein>
<dbReference type="InterPro" id="IPR000210">
    <property type="entry name" value="BTB/POZ_dom"/>
</dbReference>
<dbReference type="SMART" id="SM00225">
    <property type="entry name" value="BTB"/>
    <property type="match status" value="1"/>
</dbReference>
<dbReference type="AlphaFoldDB" id="A0A3M7F6R4"/>
<name>A0A3M7F6R4_HORWE</name>
<organism evidence="2 3">
    <name type="scientific">Hortaea werneckii</name>
    <name type="common">Black yeast</name>
    <name type="synonym">Cladosporium werneckii</name>
    <dbReference type="NCBI Taxonomy" id="91943"/>
    <lineage>
        <taxon>Eukaryota</taxon>
        <taxon>Fungi</taxon>
        <taxon>Dikarya</taxon>
        <taxon>Ascomycota</taxon>
        <taxon>Pezizomycotina</taxon>
        <taxon>Dothideomycetes</taxon>
        <taxon>Dothideomycetidae</taxon>
        <taxon>Mycosphaerellales</taxon>
        <taxon>Teratosphaeriaceae</taxon>
        <taxon>Hortaea</taxon>
    </lineage>
</organism>
<dbReference type="Proteomes" id="UP000268823">
    <property type="component" value="Unassembled WGS sequence"/>
</dbReference>
<comment type="caution">
    <text evidence="2">The sequence shown here is derived from an EMBL/GenBank/DDBJ whole genome shotgun (WGS) entry which is preliminary data.</text>
</comment>
<evidence type="ECO:0000259" key="1">
    <source>
        <dbReference type="PROSITE" id="PS50097"/>
    </source>
</evidence>
<sequence length="242" mass="27607">MPDDNVPSIKEALQKCFETGEYADMTITCSGRTWHVHKVVVCSQVPFFAKAVTGKFKVRDIRKKSMTPLLILRQEARDSCIDLVDDDPSAVGAMLRYLYFPFHFDEFKQLDIGELLFLARCYKLADKYLLAELRTMAGQKLRATLIECKWEVKDLLALVEELFAGADESSKAAPELLRTWAIAATYLNYILCFHSSPSHIRFREVAFSRPDFLMGVMDIFQEQNPSLGGYLLGADRLFPFQP</sequence>